<dbReference type="WBParaSite" id="SVE_0419000.1">
    <property type="protein sequence ID" value="SVE_0419000.1"/>
    <property type="gene ID" value="SVE_0419000"/>
</dbReference>
<protein>
    <submittedName>
        <fullName evidence="3">CIR protein</fullName>
    </submittedName>
</protein>
<dbReference type="Proteomes" id="UP000035680">
    <property type="component" value="Unassembled WGS sequence"/>
</dbReference>
<evidence type="ECO:0000256" key="1">
    <source>
        <dbReference type="SAM" id="MobiDB-lite"/>
    </source>
</evidence>
<organism evidence="2 3">
    <name type="scientific">Strongyloides venezuelensis</name>
    <name type="common">Threadworm</name>
    <dbReference type="NCBI Taxonomy" id="75913"/>
    <lineage>
        <taxon>Eukaryota</taxon>
        <taxon>Metazoa</taxon>
        <taxon>Ecdysozoa</taxon>
        <taxon>Nematoda</taxon>
        <taxon>Chromadorea</taxon>
        <taxon>Rhabditida</taxon>
        <taxon>Tylenchina</taxon>
        <taxon>Panagrolaimomorpha</taxon>
        <taxon>Strongyloidoidea</taxon>
        <taxon>Strongyloididae</taxon>
        <taxon>Strongyloides</taxon>
    </lineage>
</organism>
<feature type="region of interest" description="Disordered" evidence="1">
    <location>
        <begin position="320"/>
        <end position="352"/>
    </location>
</feature>
<name>A0A0K0F5U8_STRVS</name>
<reference evidence="3" key="2">
    <citation type="submission" date="2015-08" db="UniProtKB">
        <authorList>
            <consortium name="WormBaseParasite"/>
        </authorList>
    </citation>
    <scope>IDENTIFICATION</scope>
</reference>
<dbReference type="AlphaFoldDB" id="A0A0K0F5U8"/>
<reference evidence="2" key="1">
    <citation type="submission" date="2014-07" db="EMBL/GenBank/DDBJ databases">
        <authorList>
            <person name="Martin A.A"/>
            <person name="De Silva N."/>
        </authorList>
    </citation>
    <scope>NUCLEOTIDE SEQUENCE</scope>
</reference>
<sequence length="388" mass="44213">MEGSVAKVDSLSNSLHDNYNSKTEGEEIEYSLLVKSFVSAYYLNGLNEKELIDFGIKFMEIQTTIQTTLDFGDFLLFMYEELINKRESINKYAYQIAILVFKKACVLSYGFKLPSWTKKSRGEKMRTYRSLYSKFKNLEVKFSKLDMKNIDDEYKNVFVRDSEGRAYIEEVLGTKKTEAFVSQKKSPSHTSGANPAICDIIETKDEYISYFDEYDESNHFANELKCDSSGDESTEYVIDEIVDIEPFCRNGNSPSVFFDTCQFDYNLSLEKCISTNGGQNSSFDKITSPISNEESSVATNHINDIQECLKILSRKSRVNGPGSCQNNQLDENDNQNDADNCSQNSDGSDMSISITYPQKDDDITVYSDNPNESDMTLLSLSPHYEWDL</sequence>
<keyword evidence="2" id="KW-1185">Reference proteome</keyword>
<evidence type="ECO:0000313" key="2">
    <source>
        <dbReference type="Proteomes" id="UP000035680"/>
    </source>
</evidence>
<proteinExistence type="predicted"/>
<evidence type="ECO:0000313" key="3">
    <source>
        <dbReference type="WBParaSite" id="SVE_0419000.1"/>
    </source>
</evidence>
<accession>A0A0K0F5U8</accession>
<feature type="compositionally biased region" description="Polar residues" evidence="1">
    <location>
        <begin position="341"/>
        <end position="352"/>
    </location>
</feature>